<dbReference type="EC" id="7.1.1.2" evidence="3"/>
<keyword evidence="12 17" id="KW-0496">Mitochondrion</keyword>
<feature type="transmembrane region" description="Helical" evidence="16">
    <location>
        <begin position="139"/>
        <end position="162"/>
    </location>
</feature>
<evidence type="ECO:0000256" key="1">
    <source>
        <dbReference type="ARBA" id="ARBA00004225"/>
    </source>
</evidence>
<keyword evidence="10 16" id="KW-1133">Transmembrane helix</keyword>
<keyword evidence="8" id="KW-1278">Translocase</keyword>
<comment type="similarity">
    <text evidence="2">Belongs to the complex I subunit 6 family.</text>
</comment>
<protein>
    <recommendedName>
        <fullName evidence="4">NADH-ubiquinone oxidoreductase chain 6</fullName>
        <ecNumber evidence="3">7.1.1.2</ecNumber>
    </recommendedName>
    <alternativeName>
        <fullName evidence="14">NADH dehydrogenase subunit 6</fullName>
    </alternativeName>
</protein>
<evidence type="ECO:0000256" key="13">
    <source>
        <dbReference type="ARBA" id="ARBA00023136"/>
    </source>
</evidence>
<evidence type="ECO:0000256" key="9">
    <source>
        <dbReference type="ARBA" id="ARBA00022982"/>
    </source>
</evidence>
<dbReference type="AlphaFoldDB" id="A0A8K1XCB0"/>
<evidence type="ECO:0000313" key="17">
    <source>
        <dbReference type="EMBL" id="UHJ18733.1"/>
    </source>
</evidence>
<comment type="catalytic activity">
    <reaction evidence="15">
        <text>a ubiquinone + NADH + 5 H(+)(in) = a ubiquinol + NAD(+) + 4 H(+)(out)</text>
        <dbReference type="Rhea" id="RHEA:29091"/>
        <dbReference type="Rhea" id="RHEA-COMP:9565"/>
        <dbReference type="Rhea" id="RHEA-COMP:9566"/>
        <dbReference type="ChEBI" id="CHEBI:15378"/>
        <dbReference type="ChEBI" id="CHEBI:16389"/>
        <dbReference type="ChEBI" id="CHEBI:17976"/>
        <dbReference type="ChEBI" id="CHEBI:57540"/>
        <dbReference type="ChEBI" id="CHEBI:57945"/>
        <dbReference type="EC" id="7.1.1.2"/>
    </reaction>
</comment>
<evidence type="ECO:0000256" key="15">
    <source>
        <dbReference type="ARBA" id="ARBA00049551"/>
    </source>
</evidence>
<dbReference type="EMBL" id="MZ317923">
    <property type="protein sequence ID" value="UHJ18733.1"/>
    <property type="molecule type" value="Genomic_DNA"/>
</dbReference>
<dbReference type="InterPro" id="IPR050269">
    <property type="entry name" value="ComplexI_Subunit6"/>
</dbReference>
<keyword evidence="5" id="KW-0813">Transport</keyword>
<evidence type="ECO:0000256" key="11">
    <source>
        <dbReference type="ARBA" id="ARBA00023027"/>
    </source>
</evidence>
<feature type="transmembrane region" description="Helical" evidence="16">
    <location>
        <begin position="84"/>
        <end position="102"/>
    </location>
</feature>
<evidence type="ECO:0000256" key="16">
    <source>
        <dbReference type="SAM" id="Phobius"/>
    </source>
</evidence>
<keyword evidence="9" id="KW-0249">Electron transport</keyword>
<evidence type="ECO:0000256" key="12">
    <source>
        <dbReference type="ARBA" id="ARBA00023128"/>
    </source>
</evidence>
<evidence type="ECO:0000256" key="7">
    <source>
        <dbReference type="ARBA" id="ARBA00022692"/>
    </source>
</evidence>
<geneLocation type="mitochondrion" evidence="17"/>
<reference evidence="17" key="1">
    <citation type="submission" date="2021-05" db="EMBL/GenBank/DDBJ databases">
        <title>Sequence analysis of mitochondrial genome of a moth fly (Diptera: Psychodidae) and its phylogenetic implications.</title>
        <authorList>
            <person name="Yao Y."/>
            <person name="Wang Y."/>
            <person name="Xu Y."/>
            <person name="Gao G."/>
            <person name="Kang Z."/>
        </authorList>
    </citation>
    <scope>NUCLEOTIDE SEQUENCE</scope>
</reference>
<dbReference type="GO" id="GO:0008137">
    <property type="term" value="F:NADH dehydrogenase (ubiquinone) activity"/>
    <property type="evidence" value="ECO:0007669"/>
    <property type="project" value="UniProtKB-EC"/>
</dbReference>
<evidence type="ECO:0000256" key="3">
    <source>
        <dbReference type="ARBA" id="ARBA00012944"/>
    </source>
</evidence>
<dbReference type="GO" id="GO:0031966">
    <property type="term" value="C:mitochondrial membrane"/>
    <property type="evidence" value="ECO:0007669"/>
    <property type="project" value="UniProtKB-SubCell"/>
</dbReference>
<evidence type="ECO:0000256" key="4">
    <source>
        <dbReference type="ARBA" id="ARBA00021095"/>
    </source>
</evidence>
<evidence type="ECO:0000256" key="2">
    <source>
        <dbReference type="ARBA" id="ARBA00005698"/>
    </source>
</evidence>
<sequence>MMYMYMSYLTLMTSIFFMMLKHPLAMGIMLVVQTLLVAIIIGMISKTFWFSYILFLTFLGGMLILFIYITSLASNEIFFFSMKMFFFMIFISSIMFFFILILDKNMIYYYLENLEMKTFNNLFSYMNENFITLNKLYNFPINLITIMLINYLFLTLIIIVKITNINKGPLRSNLN</sequence>
<feature type="transmembrane region" description="Helical" evidence="16">
    <location>
        <begin position="48"/>
        <end position="72"/>
    </location>
</feature>
<evidence type="ECO:0000256" key="5">
    <source>
        <dbReference type="ARBA" id="ARBA00022448"/>
    </source>
</evidence>
<keyword evidence="11" id="KW-0520">NAD</keyword>
<evidence type="ECO:0000256" key="6">
    <source>
        <dbReference type="ARBA" id="ARBA00022660"/>
    </source>
</evidence>
<keyword evidence="7 16" id="KW-0812">Transmembrane</keyword>
<evidence type="ECO:0000256" key="8">
    <source>
        <dbReference type="ARBA" id="ARBA00022967"/>
    </source>
</evidence>
<keyword evidence="6" id="KW-0679">Respiratory chain</keyword>
<proteinExistence type="inferred from homology"/>
<gene>
    <name evidence="17" type="primary">ND6</name>
</gene>
<name>A0A8K1XCB0_9DIPT</name>
<comment type="subcellular location">
    <subcellularLocation>
        <location evidence="1">Mitochondrion membrane</location>
        <topology evidence="1">Multi-pass membrane protein</topology>
    </subcellularLocation>
</comment>
<organism evidence="17">
    <name type="scientific">Pericoma sp. ZHK-2021</name>
    <dbReference type="NCBI Taxonomy" id="2905160"/>
    <lineage>
        <taxon>Eukaryota</taxon>
        <taxon>Metazoa</taxon>
        <taxon>Ecdysozoa</taxon>
        <taxon>Arthropoda</taxon>
        <taxon>Hexapoda</taxon>
        <taxon>Insecta</taxon>
        <taxon>Pterygota</taxon>
        <taxon>Neoptera</taxon>
        <taxon>Endopterygota</taxon>
        <taxon>Diptera</taxon>
        <taxon>Nematocera</taxon>
        <taxon>Psychodoidea</taxon>
        <taxon>Psychodidae</taxon>
        <taxon>Pericoma</taxon>
    </lineage>
</organism>
<dbReference type="PANTHER" id="PTHR11435:SF1">
    <property type="entry name" value="NADH-UBIQUINONE OXIDOREDUCTASE CHAIN 6"/>
    <property type="match status" value="1"/>
</dbReference>
<evidence type="ECO:0000256" key="14">
    <source>
        <dbReference type="ARBA" id="ARBA00031019"/>
    </source>
</evidence>
<evidence type="ECO:0000256" key="10">
    <source>
        <dbReference type="ARBA" id="ARBA00022989"/>
    </source>
</evidence>
<dbReference type="PANTHER" id="PTHR11435">
    <property type="entry name" value="NADH UBIQUINONE OXIDOREDUCTASE SUBUNIT ND6"/>
    <property type="match status" value="1"/>
</dbReference>
<accession>A0A8K1XCB0</accession>
<keyword evidence="13 16" id="KW-0472">Membrane</keyword>